<evidence type="ECO:0000256" key="1">
    <source>
        <dbReference type="ARBA" id="ARBA00001657"/>
    </source>
</evidence>
<dbReference type="OrthoDB" id="5839090at2759"/>
<proteinExistence type="inferred from homology"/>
<evidence type="ECO:0000259" key="11">
    <source>
        <dbReference type="Pfam" id="PF01055"/>
    </source>
</evidence>
<feature type="domain" description="Glycoside hydrolase family 31 TIM barrel" evidence="11">
    <location>
        <begin position="317"/>
        <end position="761"/>
    </location>
</feature>
<evidence type="ECO:0000256" key="4">
    <source>
        <dbReference type="ARBA" id="ARBA00022729"/>
    </source>
</evidence>
<feature type="domain" description="Glycoside hydrolase family 31 N-terminal" evidence="12">
    <location>
        <begin position="110"/>
        <end position="274"/>
    </location>
</feature>
<dbReference type="EMBL" id="KI894029">
    <property type="protein sequence ID" value="OBR86443.1"/>
    <property type="molecule type" value="Genomic_DNA"/>
</dbReference>
<evidence type="ECO:0000256" key="8">
    <source>
        <dbReference type="ARBA" id="ARBA00041343"/>
    </source>
</evidence>
<evidence type="ECO:0000256" key="5">
    <source>
        <dbReference type="ARBA" id="ARBA00022801"/>
    </source>
</evidence>
<dbReference type="CDD" id="cd06602">
    <property type="entry name" value="GH31_MGAM_SI_GAA"/>
    <property type="match status" value="1"/>
</dbReference>
<evidence type="ECO:0000256" key="2">
    <source>
        <dbReference type="ARBA" id="ARBA00007806"/>
    </source>
</evidence>
<dbReference type="Pfam" id="PF21365">
    <property type="entry name" value="Glyco_hydro_31_3rd"/>
    <property type="match status" value="1"/>
</dbReference>
<evidence type="ECO:0000259" key="13">
    <source>
        <dbReference type="Pfam" id="PF21365"/>
    </source>
</evidence>
<dbReference type="Gene3D" id="2.60.40.1760">
    <property type="entry name" value="glycosyl hydrolase (family 31)"/>
    <property type="match status" value="1"/>
</dbReference>
<dbReference type="Pfam" id="PF01055">
    <property type="entry name" value="Glyco_hydro_31_2nd"/>
    <property type="match status" value="1"/>
</dbReference>
<dbReference type="Gene3D" id="2.60.40.1180">
    <property type="entry name" value="Golgi alpha-mannosidase II"/>
    <property type="match status" value="2"/>
</dbReference>
<dbReference type="CDD" id="cd14752">
    <property type="entry name" value="GH31_N"/>
    <property type="match status" value="1"/>
</dbReference>
<dbReference type="PROSITE" id="PS00129">
    <property type="entry name" value="GLYCOSYL_HYDROL_F31_1"/>
    <property type="match status" value="1"/>
</dbReference>
<dbReference type="InterPro" id="IPR013780">
    <property type="entry name" value="Glyco_hydro_b"/>
</dbReference>
<keyword evidence="5 9" id="KW-0378">Hydrolase</keyword>
<dbReference type="InterPro" id="IPR025887">
    <property type="entry name" value="Glyco_hydro_31_N_dom"/>
</dbReference>
<dbReference type="EC" id="3.2.1.20" evidence="3"/>
<feature type="chain" id="PRO_5012407503" description="alpha-glucosidase" evidence="10">
    <location>
        <begin position="16"/>
        <end position="987"/>
    </location>
</feature>
<dbReference type="SUPFAM" id="SSF51011">
    <property type="entry name" value="Glycosyl hydrolase domain"/>
    <property type="match status" value="1"/>
</dbReference>
<comment type="similarity">
    <text evidence="2 9">Belongs to the glycosyl hydrolase 31 family.</text>
</comment>
<evidence type="ECO:0000256" key="10">
    <source>
        <dbReference type="SAM" id="SignalP"/>
    </source>
</evidence>
<feature type="domain" description="Glycosyl hydrolase family 31 C-terminal" evidence="13">
    <location>
        <begin position="769"/>
        <end position="860"/>
    </location>
</feature>
<dbReference type="PROSITE" id="PS00707">
    <property type="entry name" value="GLYCOSYL_HYDROL_F31_2"/>
    <property type="match status" value="1"/>
</dbReference>
<protein>
    <recommendedName>
        <fullName evidence="3">alpha-glucosidase</fullName>
        <ecNumber evidence="3">3.2.1.20</ecNumber>
    </recommendedName>
    <alternativeName>
        <fullName evidence="8">Maltase</fullName>
    </alternativeName>
</protein>
<dbReference type="Gene3D" id="3.20.20.80">
    <property type="entry name" value="Glycosidases"/>
    <property type="match status" value="2"/>
</dbReference>
<keyword evidence="7 9" id="KW-0326">Glycosidase</keyword>
<gene>
    <name evidence="14" type="ORF">I303_02450</name>
</gene>
<dbReference type="VEuPathDB" id="FungiDB:I303_02450"/>
<accession>A0A1A6A8Q7</accession>
<reference evidence="14" key="1">
    <citation type="submission" date="2013-07" db="EMBL/GenBank/DDBJ databases">
        <title>The Genome Sequence of Cryptococcus dejecticola CBS10117.</title>
        <authorList>
            <consortium name="The Broad Institute Genome Sequencing Platform"/>
            <person name="Cuomo C."/>
            <person name="Litvintseva A."/>
            <person name="Chen Y."/>
            <person name="Heitman J."/>
            <person name="Sun S."/>
            <person name="Springer D."/>
            <person name="Dromer F."/>
            <person name="Young S.K."/>
            <person name="Zeng Q."/>
            <person name="Gargeya S."/>
            <person name="Fitzgerald M."/>
            <person name="Abouelleil A."/>
            <person name="Alvarado L."/>
            <person name="Berlin A.M."/>
            <person name="Chapman S.B."/>
            <person name="Dewar J."/>
            <person name="Goldberg J."/>
            <person name="Griggs A."/>
            <person name="Gujja S."/>
            <person name="Hansen M."/>
            <person name="Howarth C."/>
            <person name="Imamovic A."/>
            <person name="Larimer J."/>
            <person name="McCowan C."/>
            <person name="Murphy C."/>
            <person name="Pearson M."/>
            <person name="Priest M."/>
            <person name="Roberts A."/>
            <person name="Saif S."/>
            <person name="Shea T."/>
            <person name="Sykes S."/>
            <person name="Wortman J."/>
            <person name="Nusbaum C."/>
            <person name="Birren B."/>
        </authorList>
    </citation>
    <scope>NUCLEOTIDE SEQUENCE [LARGE SCALE GENOMIC DNA]</scope>
    <source>
        <strain evidence="14">CBS 10117</strain>
    </source>
</reference>
<dbReference type="InterPro" id="IPR017853">
    <property type="entry name" value="GH"/>
</dbReference>
<dbReference type="STRING" id="1296121.A0A1A6A8Q7"/>
<evidence type="ECO:0000256" key="7">
    <source>
        <dbReference type="ARBA" id="ARBA00023295"/>
    </source>
</evidence>
<feature type="signal peptide" evidence="10">
    <location>
        <begin position="1"/>
        <end position="15"/>
    </location>
</feature>
<dbReference type="Pfam" id="PF13802">
    <property type="entry name" value="Gal_mutarotas_2"/>
    <property type="match status" value="1"/>
</dbReference>
<evidence type="ECO:0000256" key="6">
    <source>
        <dbReference type="ARBA" id="ARBA00023180"/>
    </source>
</evidence>
<evidence type="ECO:0000313" key="14">
    <source>
        <dbReference type="EMBL" id="OBR86443.1"/>
    </source>
</evidence>
<dbReference type="SUPFAM" id="SSF51445">
    <property type="entry name" value="(Trans)glycosidases"/>
    <property type="match status" value="1"/>
</dbReference>
<dbReference type="PANTHER" id="PTHR22762:SF133">
    <property type="entry name" value="P-TYPE DOMAIN-CONTAINING PROTEIN"/>
    <property type="match status" value="1"/>
</dbReference>
<evidence type="ECO:0000259" key="12">
    <source>
        <dbReference type="Pfam" id="PF13802"/>
    </source>
</evidence>
<dbReference type="GO" id="GO:0090599">
    <property type="term" value="F:alpha-glucosidase activity"/>
    <property type="evidence" value="ECO:0007669"/>
    <property type="project" value="UniProtKB-ARBA"/>
</dbReference>
<dbReference type="SUPFAM" id="SSF74650">
    <property type="entry name" value="Galactose mutarotase-like"/>
    <property type="match status" value="1"/>
</dbReference>
<dbReference type="InterPro" id="IPR048395">
    <property type="entry name" value="Glyco_hydro_31_C"/>
</dbReference>
<dbReference type="InterPro" id="IPR000322">
    <property type="entry name" value="Glyco_hydro_31_TIM"/>
</dbReference>
<name>A0A1A6A8Q7_9TREE</name>
<keyword evidence="6" id="KW-0325">Glycoprotein</keyword>
<evidence type="ECO:0000256" key="9">
    <source>
        <dbReference type="RuleBase" id="RU361185"/>
    </source>
</evidence>
<sequence length="987" mass="110578">MKLLGMILAPIVALAIPITEYTLHARDTGQLQSGNTPVLSQQPAYSGDVTKCQGYYVTDTTPSSSGGLLIYLTLKDKCSAYGEDISYLTVSVEYETQERLHVHLYDNDIHQYQVPQYVLPRPEGGQSSKDSSDLQFDYNSDPFEFWITRKTDSAILFDTRAAQIPTYEASIQIEGNYSNYTVLPSHPLIFEDQYLQLSSALPKDANIYGLGEVIAQTGYRRNSTGTVQTFWARDVGDPVDENMYGVHPMYMEVRWDAKRNKLISHGVFLLNSNGMDVILRDGVIQYRAIGGTFDFYVFSGSAPNDVAAQYAQAVGYPQVMPEWSFGFHLCRWGYTSVNDTRTTVQRMRAAGIPLEVQWNDIDWMRAYREFQYDQNYAPAEYKAFVDELHSMNQHYIPIIDAAIGESAGHALQFDVYSRGHELDVWMKNPDGTEYVGAVWPGFTVFPDWFNPKMQQVWTEAFQNFSQVVDFDGIWLDMNEPSSFVDGSATNSSIPIEDTSVVPPNFTPQAPPVDFPEGYWPNISGYSGNVTVNGTLTYGQNGTAPKNTALRRSYSVEIEEAKRWSTPDSDSSDAPDLPSYVLQIQYVDEPPYPIRNQAGRLSAKTVSPNATHYGGLQEYNVHNLWGTMEELHMHNTLLNLKPGQRPFMVARSTFAGIGRKTAHWLGDNYSSFAYMKRSIQGVLQFNLFGIPMVGPDTCGFNGNSDEELCNRWMQLSAFFPFYRNHNTKLAISQEPYVWDSVREASIKAINARYTLLPYWQTLFAKASEGGTPVILPLFHEFQNQNYLDIDSQFLIGPSILVTPVLQPNESTVTGIFPSENGVFWVDWWTHAKLDNSNGNENVTLDLPLGNIGVHVRSGSVLLTYDQPEYTVKETRDGGYGMVVVLDGKGYAEGDAKVDDGSSYPVTELTCLTFVATDNCLTTTTSGNYQIENTLKSVTVIGVWDKPTKVTLNGQEVDASQVEYDASVGRVKVTGLEGDLNGGWELKWE</sequence>
<evidence type="ECO:0000256" key="3">
    <source>
        <dbReference type="ARBA" id="ARBA00012741"/>
    </source>
</evidence>
<keyword evidence="4 10" id="KW-0732">Signal</keyword>
<dbReference type="GO" id="GO:0030246">
    <property type="term" value="F:carbohydrate binding"/>
    <property type="evidence" value="ECO:0007669"/>
    <property type="project" value="InterPro"/>
</dbReference>
<dbReference type="InterPro" id="IPR011013">
    <property type="entry name" value="Gal_mutarotase_sf_dom"/>
</dbReference>
<dbReference type="GO" id="GO:0005975">
    <property type="term" value="P:carbohydrate metabolic process"/>
    <property type="evidence" value="ECO:0007669"/>
    <property type="project" value="InterPro"/>
</dbReference>
<dbReference type="AlphaFoldDB" id="A0A1A6A8Q7"/>
<organism evidence="14">
    <name type="scientific">Kwoniella dejecticola CBS 10117</name>
    <dbReference type="NCBI Taxonomy" id="1296121"/>
    <lineage>
        <taxon>Eukaryota</taxon>
        <taxon>Fungi</taxon>
        <taxon>Dikarya</taxon>
        <taxon>Basidiomycota</taxon>
        <taxon>Agaricomycotina</taxon>
        <taxon>Tremellomycetes</taxon>
        <taxon>Tremellales</taxon>
        <taxon>Cryptococcaceae</taxon>
        <taxon>Kwoniella</taxon>
    </lineage>
</organism>
<dbReference type="PANTHER" id="PTHR22762">
    <property type="entry name" value="ALPHA-GLUCOSIDASE"/>
    <property type="match status" value="1"/>
</dbReference>
<dbReference type="InterPro" id="IPR030458">
    <property type="entry name" value="Glyco_hydro_31_AS"/>
</dbReference>
<dbReference type="InterPro" id="IPR030459">
    <property type="entry name" value="Glyco_hydro_31_CS"/>
</dbReference>
<comment type="catalytic activity">
    <reaction evidence="1">
        <text>Hydrolysis of terminal, non-reducing (1-&gt;4)-linked alpha-D-glucose residues with release of alpha-D-glucose.</text>
        <dbReference type="EC" id="3.2.1.20"/>
    </reaction>
</comment>